<accession>A0A8E2F3B5</accession>
<gene>
    <name evidence="1" type="ORF">AOQ84DRAFT_375625</name>
</gene>
<evidence type="ECO:0000313" key="1">
    <source>
        <dbReference type="EMBL" id="OCL09669.1"/>
    </source>
</evidence>
<sequence>MDPLSIIGTTTGLAFGTLGFLLQTITALEQAGRDYRNYPGRLGDFKRQLWQCEAQLEDWKTRWDGFSNKTYKAFWGDNYEEIRDWCTDMGKLCDEIRRELRGQGDKRKSGKAKAMMKRAWFVLTMNDPSKNTKARLKANGKVSSVPNGQPITSSERIVPTQKIAFALYKSGRLRQQLDDLSKAIDNLDKFSRMQFRRQQRSNKIDPPTREELRRVERLMTFVDYLTNSAGRVHEVRKCLDLEQKTRLWALELRLPDNEGDAFEWDNMGKINIDFTLHVKDQQSQWTSRRIRTYHLPPSSPDVTLLSKAITEGRFDVKLGSEGKAKQSFGILDPSTGRRSHSYRKLLKDGILRDKEVYKAWESDRANLIFGIVNWTILLWQTNWTTYPCCCSLRFEQVPIIGRQHTLTAVEKDDCHGDLGVQKKLLLLGMTLAELTIACSLQIDETKVGAASESNLQFIMNRGEGEEMISRDRVLQKIRKRSGSNRFTEAIAFCLDNESVANMEDFQAPFIDHYIRHIFEPVREYFEAIIEHRKKSESMLWWKNFLNRSAWPSNTVYDDGS</sequence>
<reference evidence="1 2" key="1">
    <citation type="journal article" date="2016" name="Nat. Commun.">
        <title>Ectomycorrhizal ecology is imprinted in the genome of the dominant symbiotic fungus Cenococcum geophilum.</title>
        <authorList>
            <consortium name="DOE Joint Genome Institute"/>
            <person name="Peter M."/>
            <person name="Kohler A."/>
            <person name="Ohm R.A."/>
            <person name="Kuo A."/>
            <person name="Krutzmann J."/>
            <person name="Morin E."/>
            <person name="Arend M."/>
            <person name="Barry K.W."/>
            <person name="Binder M."/>
            <person name="Choi C."/>
            <person name="Clum A."/>
            <person name="Copeland A."/>
            <person name="Grisel N."/>
            <person name="Haridas S."/>
            <person name="Kipfer T."/>
            <person name="LaButti K."/>
            <person name="Lindquist E."/>
            <person name="Lipzen A."/>
            <person name="Maire R."/>
            <person name="Meier B."/>
            <person name="Mihaltcheva S."/>
            <person name="Molinier V."/>
            <person name="Murat C."/>
            <person name="Poggeler S."/>
            <person name="Quandt C.A."/>
            <person name="Sperisen C."/>
            <person name="Tritt A."/>
            <person name="Tisserant E."/>
            <person name="Crous P.W."/>
            <person name="Henrissat B."/>
            <person name="Nehls U."/>
            <person name="Egli S."/>
            <person name="Spatafora J.W."/>
            <person name="Grigoriev I.V."/>
            <person name="Martin F.M."/>
        </authorList>
    </citation>
    <scope>NUCLEOTIDE SEQUENCE [LARGE SCALE GENOMIC DNA]</scope>
    <source>
        <strain evidence="1 2">CBS 207.34</strain>
    </source>
</reference>
<protein>
    <submittedName>
        <fullName evidence="1">Uncharacterized protein</fullName>
    </submittedName>
</protein>
<dbReference type="OrthoDB" id="3779652at2759"/>
<dbReference type="EMBL" id="KV749382">
    <property type="protein sequence ID" value="OCL09669.1"/>
    <property type="molecule type" value="Genomic_DNA"/>
</dbReference>
<dbReference type="AlphaFoldDB" id="A0A8E2F3B5"/>
<organism evidence="1 2">
    <name type="scientific">Glonium stellatum</name>
    <dbReference type="NCBI Taxonomy" id="574774"/>
    <lineage>
        <taxon>Eukaryota</taxon>
        <taxon>Fungi</taxon>
        <taxon>Dikarya</taxon>
        <taxon>Ascomycota</taxon>
        <taxon>Pezizomycotina</taxon>
        <taxon>Dothideomycetes</taxon>
        <taxon>Pleosporomycetidae</taxon>
        <taxon>Gloniales</taxon>
        <taxon>Gloniaceae</taxon>
        <taxon>Glonium</taxon>
    </lineage>
</organism>
<name>A0A8E2F3B5_9PEZI</name>
<evidence type="ECO:0000313" key="2">
    <source>
        <dbReference type="Proteomes" id="UP000250140"/>
    </source>
</evidence>
<dbReference type="Proteomes" id="UP000250140">
    <property type="component" value="Unassembled WGS sequence"/>
</dbReference>
<proteinExistence type="predicted"/>
<keyword evidence="2" id="KW-1185">Reference proteome</keyword>